<evidence type="ECO:0000313" key="2">
    <source>
        <dbReference type="EMBL" id="CAI5732362.1"/>
    </source>
</evidence>
<keyword evidence="3" id="KW-1185">Reference proteome</keyword>
<feature type="region of interest" description="Disordered" evidence="1">
    <location>
        <begin position="78"/>
        <end position="102"/>
    </location>
</feature>
<organism evidence="2 3">
    <name type="scientific">Hyaloperonospora brassicae</name>
    <name type="common">Brassica downy mildew</name>
    <name type="synonym">Peronospora brassicae</name>
    <dbReference type="NCBI Taxonomy" id="162125"/>
    <lineage>
        <taxon>Eukaryota</taxon>
        <taxon>Sar</taxon>
        <taxon>Stramenopiles</taxon>
        <taxon>Oomycota</taxon>
        <taxon>Peronosporomycetes</taxon>
        <taxon>Peronosporales</taxon>
        <taxon>Peronosporaceae</taxon>
        <taxon>Hyaloperonospora</taxon>
    </lineage>
</organism>
<dbReference type="AlphaFoldDB" id="A0AAV0U5U3"/>
<accession>A0AAV0U5U3</accession>
<comment type="caution">
    <text evidence="2">The sequence shown here is derived from an EMBL/GenBank/DDBJ whole genome shotgun (WGS) entry which is preliminary data.</text>
</comment>
<evidence type="ECO:0000313" key="3">
    <source>
        <dbReference type="Proteomes" id="UP001162031"/>
    </source>
</evidence>
<dbReference type="Proteomes" id="UP001162031">
    <property type="component" value="Unassembled WGS sequence"/>
</dbReference>
<proteinExistence type="predicted"/>
<protein>
    <submittedName>
        <fullName evidence="2">Uncharacterized protein</fullName>
    </submittedName>
</protein>
<name>A0AAV0U5U3_HYABA</name>
<sequence>MEVGVHQPRSSHRIPCRASFSFKHFRKDCKATDPMASAASSTRDVTVEQIATPDLLVDEIVDDKRLKSLRERLAPEAQQRLLDKRRQKLTRRRSARARRPPVLLERQRGYAMSRCGERLLPPSANEASCEGQDPGEGGNEPTDPFISLCAKENLTKDAKQPHFIAACQKCPEDCGWRRFDNSEQRWRQCARQHADQRG</sequence>
<dbReference type="EMBL" id="CANTFL010001154">
    <property type="protein sequence ID" value="CAI5732362.1"/>
    <property type="molecule type" value="Genomic_DNA"/>
</dbReference>
<feature type="region of interest" description="Disordered" evidence="1">
    <location>
        <begin position="122"/>
        <end position="144"/>
    </location>
</feature>
<reference evidence="2" key="1">
    <citation type="submission" date="2022-12" db="EMBL/GenBank/DDBJ databases">
        <authorList>
            <person name="Webb A."/>
        </authorList>
    </citation>
    <scope>NUCLEOTIDE SEQUENCE</scope>
    <source>
        <strain evidence="2">Hp1</strain>
    </source>
</reference>
<evidence type="ECO:0000256" key="1">
    <source>
        <dbReference type="SAM" id="MobiDB-lite"/>
    </source>
</evidence>
<gene>
    <name evidence="2" type="ORF">HBR001_LOCUS5492</name>
</gene>
<feature type="compositionally biased region" description="Basic residues" evidence="1">
    <location>
        <begin position="83"/>
        <end position="99"/>
    </location>
</feature>